<gene>
    <name evidence="2" type="ORF">PLEPLA_LOCUS3818</name>
</gene>
<dbReference type="AlphaFoldDB" id="A0A9N7TN90"/>
<evidence type="ECO:0000313" key="3">
    <source>
        <dbReference type="Proteomes" id="UP001153269"/>
    </source>
</evidence>
<dbReference type="Proteomes" id="UP001153269">
    <property type="component" value="Unassembled WGS sequence"/>
</dbReference>
<organism evidence="2 3">
    <name type="scientific">Pleuronectes platessa</name>
    <name type="common">European plaice</name>
    <dbReference type="NCBI Taxonomy" id="8262"/>
    <lineage>
        <taxon>Eukaryota</taxon>
        <taxon>Metazoa</taxon>
        <taxon>Chordata</taxon>
        <taxon>Craniata</taxon>
        <taxon>Vertebrata</taxon>
        <taxon>Euteleostomi</taxon>
        <taxon>Actinopterygii</taxon>
        <taxon>Neopterygii</taxon>
        <taxon>Teleostei</taxon>
        <taxon>Neoteleostei</taxon>
        <taxon>Acanthomorphata</taxon>
        <taxon>Carangaria</taxon>
        <taxon>Pleuronectiformes</taxon>
        <taxon>Pleuronectoidei</taxon>
        <taxon>Pleuronectidae</taxon>
        <taxon>Pleuronectes</taxon>
    </lineage>
</organism>
<name>A0A9N7TN90_PLEPL</name>
<evidence type="ECO:0000256" key="1">
    <source>
        <dbReference type="SAM" id="MobiDB-lite"/>
    </source>
</evidence>
<keyword evidence="3" id="KW-1185">Reference proteome</keyword>
<evidence type="ECO:0000313" key="2">
    <source>
        <dbReference type="EMBL" id="CAB1416062.1"/>
    </source>
</evidence>
<accession>A0A9N7TN90</accession>
<proteinExistence type="predicted"/>
<dbReference type="EMBL" id="CADEAL010000188">
    <property type="protein sequence ID" value="CAB1416062.1"/>
    <property type="molecule type" value="Genomic_DNA"/>
</dbReference>
<protein>
    <submittedName>
        <fullName evidence="2">Uncharacterized protein</fullName>
    </submittedName>
</protein>
<comment type="caution">
    <text evidence="2">The sequence shown here is derived from an EMBL/GenBank/DDBJ whole genome shotgun (WGS) entry which is preliminary data.</text>
</comment>
<feature type="region of interest" description="Disordered" evidence="1">
    <location>
        <begin position="29"/>
        <end position="89"/>
    </location>
</feature>
<reference evidence="2" key="1">
    <citation type="submission" date="2020-03" db="EMBL/GenBank/DDBJ databases">
        <authorList>
            <person name="Weist P."/>
        </authorList>
    </citation>
    <scope>NUCLEOTIDE SEQUENCE</scope>
</reference>
<sequence length="105" mass="11395">MGEPWTNSSDKDVSFPRETLTAPSLFTSTTCHDSLPCSPHPSLLYKEQPYGPAQSSLHHFSHPPDTPRAPGPSSDNLSKGEGYGNGHGNAYGVALMQRVLRCRQT</sequence>